<evidence type="ECO:0000313" key="1">
    <source>
        <dbReference type="EMBL" id="PGO29218.1"/>
    </source>
</evidence>
<proteinExistence type="predicted"/>
<gene>
    <name evidence="1" type="ORF">CN984_12355</name>
</gene>
<dbReference type="RefSeq" id="WP_097883299.1">
    <property type="nucleotide sequence ID" value="NZ_NUIL01000015.1"/>
</dbReference>
<name>A0A2A7FP35_BACCE</name>
<dbReference type="Proteomes" id="UP000223777">
    <property type="component" value="Unassembled WGS sequence"/>
</dbReference>
<evidence type="ECO:0000313" key="2">
    <source>
        <dbReference type="Proteomes" id="UP000223777"/>
    </source>
</evidence>
<protein>
    <submittedName>
        <fullName evidence="1">Uncharacterized protein</fullName>
    </submittedName>
</protein>
<reference evidence="1 2" key="1">
    <citation type="submission" date="2017-09" db="EMBL/GenBank/DDBJ databases">
        <title>Large-scale bioinformatics analysis of Bacillus genomes uncovers conserved roles of natural products in bacterial physiology.</title>
        <authorList>
            <consortium name="Agbiome Team Llc"/>
            <person name="Bleich R.M."/>
            <person name="Grubbs K.J."/>
            <person name="Santa Maria K.C."/>
            <person name="Allen S.E."/>
            <person name="Farag S."/>
            <person name="Shank E.A."/>
            <person name="Bowers A."/>
        </authorList>
    </citation>
    <scope>NUCLEOTIDE SEQUENCE [LARGE SCALE GENOMIC DNA]</scope>
    <source>
        <strain evidence="1 2">AFS050027</strain>
    </source>
</reference>
<sequence length="144" mass="16756">MATSFDSIYKKFLGMVDDYELGLVTDEELSEVLFGYLDQARSLYFLQCKKDLTKATENFGLGEFEEDLTSQEEFILAMCMKKAWLSPKLNNADLMRKAIGDRDYKAQQGTNYLRELSKLDAKIEDEIRRYAVSYTYNNFSLEGW</sequence>
<accession>A0A2A7FP35</accession>
<comment type="caution">
    <text evidence="1">The sequence shown here is derived from an EMBL/GenBank/DDBJ whole genome shotgun (WGS) entry which is preliminary data.</text>
</comment>
<organism evidence="1 2">
    <name type="scientific">Bacillus cereus</name>
    <dbReference type="NCBI Taxonomy" id="1396"/>
    <lineage>
        <taxon>Bacteria</taxon>
        <taxon>Bacillati</taxon>
        <taxon>Bacillota</taxon>
        <taxon>Bacilli</taxon>
        <taxon>Bacillales</taxon>
        <taxon>Bacillaceae</taxon>
        <taxon>Bacillus</taxon>
        <taxon>Bacillus cereus group</taxon>
    </lineage>
</organism>
<dbReference type="AlphaFoldDB" id="A0A2A7FP35"/>
<dbReference type="EMBL" id="NUIL01000015">
    <property type="protein sequence ID" value="PGO29218.1"/>
    <property type="molecule type" value="Genomic_DNA"/>
</dbReference>